<accession>A0A453BMG3</accession>
<dbReference type="Proteomes" id="UP000015105">
    <property type="component" value="Chromosome 2D"/>
</dbReference>
<dbReference type="Gramene" id="AET2Gv20564400.19">
    <property type="protein sequence ID" value="AET2Gv20564400.19"/>
    <property type="gene ID" value="AET2Gv20564400"/>
</dbReference>
<proteinExistence type="predicted"/>
<keyword evidence="2" id="KW-1185">Reference proteome</keyword>
<reference evidence="1" key="3">
    <citation type="journal article" date="2017" name="Nature">
        <title>Genome sequence of the progenitor of the wheat D genome Aegilops tauschii.</title>
        <authorList>
            <person name="Luo M.C."/>
            <person name="Gu Y.Q."/>
            <person name="Puiu D."/>
            <person name="Wang H."/>
            <person name="Twardziok S.O."/>
            <person name="Deal K.R."/>
            <person name="Huo N."/>
            <person name="Zhu T."/>
            <person name="Wang L."/>
            <person name="Wang Y."/>
            <person name="McGuire P.E."/>
            <person name="Liu S."/>
            <person name="Long H."/>
            <person name="Ramasamy R.K."/>
            <person name="Rodriguez J.C."/>
            <person name="Van S.L."/>
            <person name="Yuan L."/>
            <person name="Wang Z."/>
            <person name="Xia Z."/>
            <person name="Xiao L."/>
            <person name="Anderson O.D."/>
            <person name="Ouyang S."/>
            <person name="Liang Y."/>
            <person name="Zimin A.V."/>
            <person name="Pertea G."/>
            <person name="Qi P."/>
            <person name="Bennetzen J.L."/>
            <person name="Dai X."/>
            <person name="Dawson M.W."/>
            <person name="Muller H.G."/>
            <person name="Kugler K."/>
            <person name="Rivarola-Duarte L."/>
            <person name="Spannagl M."/>
            <person name="Mayer K.F.X."/>
            <person name="Lu F.H."/>
            <person name="Bevan M.W."/>
            <person name="Leroy P."/>
            <person name="Li P."/>
            <person name="You F.M."/>
            <person name="Sun Q."/>
            <person name="Liu Z."/>
            <person name="Lyons E."/>
            <person name="Wicker T."/>
            <person name="Salzberg S.L."/>
            <person name="Devos K.M."/>
            <person name="Dvorak J."/>
        </authorList>
    </citation>
    <scope>NUCLEOTIDE SEQUENCE [LARGE SCALE GENOMIC DNA]</scope>
    <source>
        <strain evidence="1">cv. AL8/78</strain>
    </source>
</reference>
<name>A0A453BMG3_AEGTS</name>
<protein>
    <submittedName>
        <fullName evidence="1">Uncharacterized protein</fullName>
    </submittedName>
</protein>
<dbReference type="AlphaFoldDB" id="A0A453BMG3"/>
<reference evidence="1" key="4">
    <citation type="submission" date="2019-03" db="UniProtKB">
        <authorList>
            <consortium name="EnsemblPlants"/>
        </authorList>
    </citation>
    <scope>IDENTIFICATION</scope>
</reference>
<evidence type="ECO:0000313" key="2">
    <source>
        <dbReference type="Proteomes" id="UP000015105"/>
    </source>
</evidence>
<reference evidence="2" key="1">
    <citation type="journal article" date="2014" name="Science">
        <title>Ancient hybridizations among the ancestral genomes of bread wheat.</title>
        <authorList>
            <consortium name="International Wheat Genome Sequencing Consortium,"/>
            <person name="Marcussen T."/>
            <person name="Sandve S.R."/>
            <person name="Heier L."/>
            <person name="Spannagl M."/>
            <person name="Pfeifer M."/>
            <person name="Jakobsen K.S."/>
            <person name="Wulff B.B."/>
            <person name="Steuernagel B."/>
            <person name="Mayer K.F."/>
            <person name="Olsen O.A."/>
        </authorList>
    </citation>
    <scope>NUCLEOTIDE SEQUENCE [LARGE SCALE GENOMIC DNA]</scope>
    <source>
        <strain evidence="2">cv. AL8/78</strain>
    </source>
</reference>
<organism evidence="1 2">
    <name type="scientific">Aegilops tauschii subsp. strangulata</name>
    <name type="common">Goatgrass</name>
    <dbReference type="NCBI Taxonomy" id="200361"/>
    <lineage>
        <taxon>Eukaryota</taxon>
        <taxon>Viridiplantae</taxon>
        <taxon>Streptophyta</taxon>
        <taxon>Embryophyta</taxon>
        <taxon>Tracheophyta</taxon>
        <taxon>Spermatophyta</taxon>
        <taxon>Magnoliopsida</taxon>
        <taxon>Liliopsida</taxon>
        <taxon>Poales</taxon>
        <taxon>Poaceae</taxon>
        <taxon>BOP clade</taxon>
        <taxon>Pooideae</taxon>
        <taxon>Triticodae</taxon>
        <taxon>Triticeae</taxon>
        <taxon>Triticinae</taxon>
        <taxon>Aegilops</taxon>
    </lineage>
</organism>
<reference evidence="1" key="5">
    <citation type="journal article" date="2021" name="G3 (Bethesda)">
        <title>Aegilops tauschii genome assembly Aet v5.0 features greater sequence contiguity and improved annotation.</title>
        <authorList>
            <person name="Wang L."/>
            <person name="Zhu T."/>
            <person name="Rodriguez J.C."/>
            <person name="Deal K.R."/>
            <person name="Dubcovsky J."/>
            <person name="McGuire P.E."/>
            <person name="Lux T."/>
            <person name="Spannagl M."/>
            <person name="Mayer K.F.X."/>
            <person name="Baldrich P."/>
            <person name="Meyers B.C."/>
            <person name="Huo N."/>
            <person name="Gu Y.Q."/>
            <person name="Zhou H."/>
            <person name="Devos K.M."/>
            <person name="Bennetzen J.L."/>
            <person name="Unver T."/>
            <person name="Budak H."/>
            <person name="Gulick P.J."/>
            <person name="Galiba G."/>
            <person name="Kalapos B."/>
            <person name="Nelson D.R."/>
            <person name="Li P."/>
            <person name="You F.M."/>
            <person name="Luo M.C."/>
            <person name="Dvorak J."/>
        </authorList>
    </citation>
    <scope>NUCLEOTIDE SEQUENCE [LARGE SCALE GENOMIC DNA]</scope>
    <source>
        <strain evidence="1">cv. AL8/78</strain>
    </source>
</reference>
<evidence type="ECO:0000313" key="1">
    <source>
        <dbReference type="EnsemblPlants" id="AET2Gv20564400.19"/>
    </source>
</evidence>
<dbReference type="EnsemblPlants" id="AET2Gv20564400.19">
    <property type="protein sequence ID" value="AET2Gv20564400.19"/>
    <property type="gene ID" value="AET2Gv20564400"/>
</dbReference>
<reference evidence="2" key="2">
    <citation type="journal article" date="2017" name="Nat. Plants">
        <title>The Aegilops tauschii genome reveals multiple impacts of transposons.</title>
        <authorList>
            <person name="Zhao G."/>
            <person name="Zou C."/>
            <person name="Li K."/>
            <person name="Wang K."/>
            <person name="Li T."/>
            <person name="Gao L."/>
            <person name="Zhang X."/>
            <person name="Wang H."/>
            <person name="Yang Z."/>
            <person name="Liu X."/>
            <person name="Jiang W."/>
            <person name="Mao L."/>
            <person name="Kong X."/>
            <person name="Jiao Y."/>
            <person name="Jia J."/>
        </authorList>
    </citation>
    <scope>NUCLEOTIDE SEQUENCE [LARGE SCALE GENOMIC DNA]</scope>
    <source>
        <strain evidence="2">cv. AL8/78</strain>
    </source>
</reference>
<sequence>CYVCSYQVSSLLADPSFPISTSNYRKCHSLVIQHVLMVKLTFLFISKIERSGSEGSLGGINALLGCPLHLPSTKVIPLSLLSRNLKRYP</sequence>